<dbReference type="PANTHER" id="PTHR18952:SF228">
    <property type="entry name" value="CARBONIC ANHYDRASE-RELATED PROTEIN A, ISOFORM B"/>
    <property type="match status" value="1"/>
</dbReference>
<dbReference type="EMBL" id="WJBH02000002">
    <property type="protein sequence ID" value="KAI9563286.1"/>
    <property type="molecule type" value="Genomic_DNA"/>
</dbReference>
<dbReference type="InterPro" id="IPR001148">
    <property type="entry name" value="CA_dom"/>
</dbReference>
<dbReference type="PANTHER" id="PTHR18952">
    <property type="entry name" value="CARBONIC ANHYDRASE"/>
    <property type="match status" value="1"/>
</dbReference>
<feature type="domain" description="Alpha-carbonic anhydrase" evidence="3">
    <location>
        <begin position="23"/>
        <end position="287"/>
    </location>
</feature>
<name>A0AAD5KYY1_9CRUS</name>
<keyword evidence="2" id="KW-0732">Signal</keyword>
<keyword evidence="5" id="KW-1185">Reference proteome</keyword>
<evidence type="ECO:0000313" key="4">
    <source>
        <dbReference type="EMBL" id="KAI9563286.1"/>
    </source>
</evidence>
<dbReference type="Proteomes" id="UP000820818">
    <property type="component" value="Linkage Group LG2"/>
</dbReference>
<gene>
    <name evidence="4" type="ORF">GHT06_010744</name>
</gene>
<comment type="similarity">
    <text evidence="1">Belongs to the alpha-carbonic anhydrase family.</text>
</comment>
<accession>A0AAD5KYY1</accession>
<dbReference type="PROSITE" id="PS51144">
    <property type="entry name" value="ALPHA_CA_2"/>
    <property type="match status" value="1"/>
</dbReference>
<dbReference type="CDD" id="cd03121">
    <property type="entry name" value="alpha_CARP_X_XI_like"/>
    <property type="match status" value="1"/>
</dbReference>
<feature type="chain" id="PRO_5042092030" evidence="2">
    <location>
        <begin position="20"/>
        <end position="316"/>
    </location>
</feature>
<reference evidence="4 5" key="1">
    <citation type="submission" date="2022-05" db="EMBL/GenBank/DDBJ databases">
        <title>A multi-omics perspective on studying reproductive biology in Daphnia sinensis.</title>
        <authorList>
            <person name="Jia J."/>
        </authorList>
    </citation>
    <scope>NUCLEOTIDE SEQUENCE [LARGE SCALE GENOMIC DNA]</scope>
    <source>
        <strain evidence="4 5">WSL</strain>
    </source>
</reference>
<dbReference type="InterPro" id="IPR041878">
    <property type="entry name" value="Alpha_CARP_X/XI"/>
</dbReference>
<protein>
    <submittedName>
        <fullName evidence="4">Carbonic anhydrase-related protein</fullName>
    </submittedName>
</protein>
<evidence type="ECO:0000256" key="2">
    <source>
        <dbReference type="SAM" id="SignalP"/>
    </source>
</evidence>
<dbReference type="Pfam" id="PF00194">
    <property type="entry name" value="Carb_anhydrase"/>
    <property type="match status" value="1"/>
</dbReference>
<comment type="caution">
    <text evidence="4">The sequence shown here is derived from an EMBL/GenBank/DDBJ whole genome shotgun (WGS) entry which is preliminary data.</text>
</comment>
<dbReference type="InterPro" id="IPR023561">
    <property type="entry name" value="Carbonic_anhydrase_a-class"/>
</dbReference>
<organism evidence="4 5">
    <name type="scientific">Daphnia sinensis</name>
    <dbReference type="NCBI Taxonomy" id="1820382"/>
    <lineage>
        <taxon>Eukaryota</taxon>
        <taxon>Metazoa</taxon>
        <taxon>Ecdysozoa</taxon>
        <taxon>Arthropoda</taxon>
        <taxon>Crustacea</taxon>
        <taxon>Branchiopoda</taxon>
        <taxon>Diplostraca</taxon>
        <taxon>Cladocera</taxon>
        <taxon>Anomopoda</taxon>
        <taxon>Daphniidae</taxon>
        <taxon>Daphnia</taxon>
        <taxon>Daphnia similis group</taxon>
    </lineage>
</organism>
<evidence type="ECO:0000256" key="1">
    <source>
        <dbReference type="ARBA" id="ARBA00010718"/>
    </source>
</evidence>
<dbReference type="GO" id="GO:0008270">
    <property type="term" value="F:zinc ion binding"/>
    <property type="evidence" value="ECO:0007669"/>
    <property type="project" value="InterPro"/>
</dbReference>
<sequence length="316" mass="35507">MKSLTAFVCFVVLPAGSLASWEEWWTYDGISGPSFWGLINPQWMLCNKGRRQSPIDIEPSKMLYDPNLRPLSVDKHKVSGVLHNTGQSLVFRPETGPKHSLAVNVSGGPLAYRYQIEEVFLHYGTDNSHGSEHRIQGSAFPAEIQFYGYNAELYANASEARHKSQGLVAIAVMVQIGDTPNSELRSLSSLFSKVIYRGQSAELRHVSLHALLPETDHYMTYEGSTTHPGCWETTSWIIYNKPIYITRQELYALRRLVQGDSETPKGALGNNVRALQPLHHRTVRTNIDFTNSMERGCVTMKSDLSYKANSWNIATT</sequence>
<evidence type="ECO:0000313" key="5">
    <source>
        <dbReference type="Proteomes" id="UP000820818"/>
    </source>
</evidence>
<dbReference type="GO" id="GO:0006730">
    <property type="term" value="P:one-carbon metabolic process"/>
    <property type="evidence" value="ECO:0007669"/>
    <property type="project" value="TreeGrafter"/>
</dbReference>
<dbReference type="InterPro" id="IPR036398">
    <property type="entry name" value="CA_dom_sf"/>
</dbReference>
<dbReference type="AlphaFoldDB" id="A0AAD5KYY1"/>
<evidence type="ECO:0000259" key="3">
    <source>
        <dbReference type="PROSITE" id="PS51144"/>
    </source>
</evidence>
<dbReference type="SUPFAM" id="SSF51069">
    <property type="entry name" value="Carbonic anhydrase"/>
    <property type="match status" value="1"/>
</dbReference>
<dbReference type="Gene3D" id="3.10.200.10">
    <property type="entry name" value="Alpha carbonic anhydrase"/>
    <property type="match status" value="1"/>
</dbReference>
<proteinExistence type="inferred from homology"/>
<dbReference type="GO" id="GO:0004089">
    <property type="term" value="F:carbonate dehydratase activity"/>
    <property type="evidence" value="ECO:0007669"/>
    <property type="project" value="InterPro"/>
</dbReference>
<feature type="signal peptide" evidence="2">
    <location>
        <begin position="1"/>
        <end position="19"/>
    </location>
</feature>
<dbReference type="SMART" id="SM01057">
    <property type="entry name" value="Carb_anhydrase"/>
    <property type="match status" value="1"/>
</dbReference>